<dbReference type="RefSeq" id="WP_164507067.1">
    <property type="nucleotide sequence ID" value="NZ_JBHTOP010000029.1"/>
</dbReference>
<feature type="transmembrane region" description="Helical" evidence="1">
    <location>
        <begin position="79"/>
        <end position="97"/>
    </location>
</feature>
<gene>
    <name evidence="2" type="ORF">ACFQ5M_13485</name>
</gene>
<protein>
    <submittedName>
        <fullName evidence="2">Uncharacterized protein</fullName>
    </submittedName>
</protein>
<evidence type="ECO:0000313" key="2">
    <source>
        <dbReference type="EMBL" id="MFD1673071.1"/>
    </source>
</evidence>
<keyword evidence="3" id="KW-1185">Reference proteome</keyword>
<keyword evidence="1" id="KW-1133">Transmembrane helix</keyword>
<accession>A0ABW4JBU1</accession>
<comment type="caution">
    <text evidence="2">The sequence shown here is derived from an EMBL/GenBank/DDBJ whole genome shotgun (WGS) entry which is preliminary data.</text>
</comment>
<feature type="transmembrane region" description="Helical" evidence="1">
    <location>
        <begin position="20"/>
        <end position="40"/>
    </location>
</feature>
<sequence>MSTYFKYGKAELPATLRQHARWLMLAVLLISAASQLAFYLEFGSHWGSIYSAFTQNAIMSVLFLALVIHRNSTRGLSRLAIYAKWLGTLAPTILGGVIEQVDWFVLIVGGISFIFDLFLIFRFDRFGKNRSVAKSSSH</sequence>
<dbReference type="Proteomes" id="UP001597267">
    <property type="component" value="Unassembled WGS sequence"/>
</dbReference>
<keyword evidence="1" id="KW-0472">Membrane</keyword>
<name>A0ABW4JBU1_9LACO</name>
<reference evidence="3" key="1">
    <citation type="journal article" date="2019" name="Int. J. Syst. Evol. Microbiol.">
        <title>The Global Catalogue of Microorganisms (GCM) 10K type strain sequencing project: providing services to taxonomists for standard genome sequencing and annotation.</title>
        <authorList>
            <consortium name="The Broad Institute Genomics Platform"/>
            <consortium name="The Broad Institute Genome Sequencing Center for Infectious Disease"/>
            <person name="Wu L."/>
            <person name="Ma J."/>
        </authorList>
    </citation>
    <scope>NUCLEOTIDE SEQUENCE [LARGE SCALE GENOMIC DNA]</scope>
    <source>
        <strain evidence="3">CCM 8896</strain>
    </source>
</reference>
<evidence type="ECO:0000313" key="3">
    <source>
        <dbReference type="Proteomes" id="UP001597267"/>
    </source>
</evidence>
<dbReference type="EMBL" id="JBHTOP010000029">
    <property type="protein sequence ID" value="MFD1673071.1"/>
    <property type="molecule type" value="Genomic_DNA"/>
</dbReference>
<organism evidence="2 3">
    <name type="scientific">Agrilactobacillus yilanensis</name>
    <dbReference type="NCBI Taxonomy" id="2485997"/>
    <lineage>
        <taxon>Bacteria</taxon>
        <taxon>Bacillati</taxon>
        <taxon>Bacillota</taxon>
        <taxon>Bacilli</taxon>
        <taxon>Lactobacillales</taxon>
        <taxon>Lactobacillaceae</taxon>
        <taxon>Agrilactobacillus</taxon>
    </lineage>
</organism>
<keyword evidence="1" id="KW-0812">Transmembrane</keyword>
<feature type="transmembrane region" description="Helical" evidence="1">
    <location>
        <begin position="103"/>
        <end position="121"/>
    </location>
</feature>
<proteinExistence type="predicted"/>
<evidence type="ECO:0000256" key="1">
    <source>
        <dbReference type="SAM" id="Phobius"/>
    </source>
</evidence>
<feature type="transmembrane region" description="Helical" evidence="1">
    <location>
        <begin position="46"/>
        <end position="67"/>
    </location>
</feature>